<evidence type="ECO:0000313" key="2">
    <source>
        <dbReference type="EMBL" id="KZV88773.1"/>
    </source>
</evidence>
<proteinExistence type="predicted"/>
<accession>A0A165FCN4</accession>
<dbReference type="AlphaFoldDB" id="A0A165FCN4"/>
<keyword evidence="3" id="KW-1185">Reference proteome</keyword>
<feature type="region of interest" description="Disordered" evidence="1">
    <location>
        <begin position="389"/>
        <end position="433"/>
    </location>
</feature>
<dbReference type="Proteomes" id="UP000077266">
    <property type="component" value="Unassembled WGS sequence"/>
</dbReference>
<evidence type="ECO:0000256" key="1">
    <source>
        <dbReference type="SAM" id="MobiDB-lite"/>
    </source>
</evidence>
<organism evidence="2 3">
    <name type="scientific">Exidia glandulosa HHB12029</name>
    <dbReference type="NCBI Taxonomy" id="1314781"/>
    <lineage>
        <taxon>Eukaryota</taxon>
        <taxon>Fungi</taxon>
        <taxon>Dikarya</taxon>
        <taxon>Basidiomycota</taxon>
        <taxon>Agaricomycotina</taxon>
        <taxon>Agaricomycetes</taxon>
        <taxon>Auriculariales</taxon>
        <taxon>Exidiaceae</taxon>
        <taxon>Exidia</taxon>
    </lineage>
</organism>
<dbReference type="InParanoid" id="A0A165FCN4"/>
<name>A0A165FCN4_EXIGL</name>
<dbReference type="EMBL" id="KV426090">
    <property type="protein sequence ID" value="KZV88773.1"/>
    <property type="molecule type" value="Genomic_DNA"/>
</dbReference>
<gene>
    <name evidence="2" type="ORF">EXIGLDRAFT_772364</name>
</gene>
<evidence type="ECO:0000313" key="3">
    <source>
        <dbReference type="Proteomes" id="UP000077266"/>
    </source>
</evidence>
<sequence>MREAHQDGRRVSIVIQIPRISSEDWNQCGVDRDAFVFLLRARVVRPLEDCFINLVISLKIHAETCGEIFLNILSTLPARYLGYLDLLLSDDCESDHRDSYDVIPTNLLGRWAPRLRAVVLINWLPEGEVVAALSGVREVTIKGDRIAFCGVALQFPKVQHLVYTVYMSSILQHDRDMDETASAILALGSRLRSLSLCIYPDPDDLLLEETSAPVGLESPAALVTRQLLRACADISSVDIEFADASYAPDVTPILRSLARDGPVSLSFEHSPHLQGDGLSPESSSHVDDISTLLQTVLRMTSLHTGRILTVRFTTMDSCWCNKELTAINKSVTRLHVRYFYLLRGTPIDVLDILSTLPAVESLHIDMRPWNSATGICLHCFFEYLTRQSEPLSPPRDPVVQTRSSEPESSPPVACSAGAATESDSGDALDSTKAGSHWPALREVVLYASEMTQHDSVKVSIAEILLYAAHIGLVSRPDPCKPSLRVSKLINIFGDDLHPLEEIFSSLAIDDSDLRSAAEEPPR</sequence>
<protein>
    <submittedName>
        <fullName evidence="2">Uncharacterized protein</fullName>
    </submittedName>
</protein>
<reference evidence="2 3" key="1">
    <citation type="journal article" date="2016" name="Mol. Biol. Evol.">
        <title>Comparative Genomics of Early-Diverging Mushroom-Forming Fungi Provides Insights into the Origins of Lignocellulose Decay Capabilities.</title>
        <authorList>
            <person name="Nagy L.G."/>
            <person name="Riley R."/>
            <person name="Tritt A."/>
            <person name="Adam C."/>
            <person name="Daum C."/>
            <person name="Floudas D."/>
            <person name="Sun H."/>
            <person name="Yadav J.S."/>
            <person name="Pangilinan J."/>
            <person name="Larsson K.H."/>
            <person name="Matsuura K."/>
            <person name="Barry K."/>
            <person name="Labutti K."/>
            <person name="Kuo R."/>
            <person name="Ohm R.A."/>
            <person name="Bhattacharya S.S."/>
            <person name="Shirouzu T."/>
            <person name="Yoshinaga Y."/>
            <person name="Martin F.M."/>
            <person name="Grigoriev I.V."/>
            <person name="Hibbett D.S."/>
        </authorList>
    </citation>
    <scope>NUCLEOTIDE SEQUENCE [LARGE SCALE GENOMIC DNA]</scope>
    <source>
        <strain evidence="2 3">HHB12029</strain>
    </source>
</reference>